<keyword evidence="11" id="KW-1185">Reference proteome</keyword>
<dbReference type="SMART" id="SM00450">
    <property type="entry name" value="RHOD"/>
    <property type="match status" value="1"/>
</dbReference>
<dbReference type="PROSITE" id="PS50056">
    <property type="entry name" value="TYR_PHOSPHATASE_2"/>
    <property type="match status" value="1"/>
</dbReference>
<dbReference type="InterPro" id="IPR001763">
    <property type="entry name" value="Rhodanese-like_dom"/>
</dbReference>
<dbReference type="Gene3D" id="3.40.250.10">
    <property type="entry name" value="Rhodanese-like domain"/>
    <property type="match status" value="1"/>
</dbReference>
<dbReference type="InterPro" id="IPR029021">
    <property type="entry name" value="Prot-tyrosine_phosphatase-like"/>
</dbReference>
<feature type="region of interest" description="Disordered" evidence="5">
    <location>
        <begin position="401"/>
        <end position="446"/>
    </location>
</feature>
<dbReference type="SUPFAM" id="SSF52799">
    <property type="entry name" value="(Phosphotyrosine protein) phosphatases II"/>
    <property type="match status" value="1"/>
</dbReference>
<evidence type="ECO:0000256" key="5">
    <source>
        <dbReference type="SAM" id="MobiDB-lite"/>
    </source>
</evidence>
<feature type="chain" id="PRO_5046972395" description="protein-tyrosine-phosphatase" evidence="6">
    <location>
        <begin position="18"/>
        <end position="1167"/>
    </location>
</feature>
<dbReference type="InterPro" id="IPR000387">
    <property type="entry name" value="Tyr_Pase_dom"/>
</dbReference>
<evidence type="ECO:0000256" key="3">
    <source>
        <dbReference type="ARBA" id="ARBA00022801"/>
    </source>
</evidence>
<feature type="region of interest" description="Disordered" evidence="5">
    <location>
        <begin position="29"/>
        <end position="86"/>
    </location>
</feature>
<evidence type="ECO:0000313" key="11">
    <source>
        <dbReference type="Proteomes" id="UP001556367"/>
    </source>
</evidence>
<reference evidence="11" key="1">
    <citation type="submission" date="2024-06" db="EMBL/GenBank/DDBJ databases">
        <title>Multi-omics analyses provide insights into the biosynthesis of the anticancer antibiotic pleurotin in Hohenbuehelia grisea.</title>
        <authorList>
            <person name="Weaver J.A."/>
            <person name="Alberti F."/>
        </authorList>
    </citation>
    <scope>NUCLEOTIDE SEQUENCE [LARGE SCALE GENOMIC DNA]</scope>
    <source>
        <strain evidence="11">T-177</strain>
    </source>
</reference>
<feature type="region of interest" description="Disordered" evidence="5">
    <location>
        <begin position="128"/>
        <end position="178"/>
    </location>
</feature>
<feature type="compositionally biased region" description="Polar residues" evidence="5">
    <location>
        <begin position="405"/>
        <end position="421"/>
    </location>
</feature>
<feature type="compositionally biased region" description="Polar residues" evidence="5">
    <location>
        <begin position="884"/>
        <end position="893"/>
    </location>
</feature>
<feature type="region of interest" description="Disordered" evidence="5">
    <location>
        <begin position="520"/>
        <end position="597"/>
    </location>
</feature>
<evidence type="ECO:0000256" key="6">
    <source>
        <dbReference type="SAM" id="SignalP"/>
    </source>
</evidence>
<accession>A0ABR3JAH7</accession>
<dbReference type="PROSITE" id="PS50206">
    <property type="entry name" value="RHODANESE_3"/>
    <property type="match status" value="1"/>
</dbReference>
<dbReference type="SUPFAM" id="SSF52821">
    <property type="entry name" value="Rhodanese/Cell cycle control phosphatase"/>
    <property type="match status" value="1"/>
</dbReference>
<feature type="domain" description="Tyrosine-protein phosphatase" evidence="7">
    <location>
        <begin position="895"/>
        <end position="1045"/>
    </location>
</feature>
<dbReference type="EMBL" id="JASNQZ010000010">
    <property type="protein sequence ID" value="KAL0952301.1"/>
    <property type="molecule type" value="Genomic_DNA"/>
</dbReference>
<proteinExistence type="inferred from homology"/>
<keyword evidence="3" id="KW-0378">Hydrolase</keyword>
<comment type="similarity">
    <text evidence="1">Belongs to the protein-tyrosine phosphatase family. Non-receptor class dual specificity subfamily.</text>
</comment>
<dbReference type="PANTHER" id="PTHR10159:SF530">
    <property type="entry name" value="DUAL SPECIFICITY PROTEIN PHOSPHATASE DDB_G0271350-RELATED"/>
    <property type="match status" value="1"/>
</dbReference>
<evidence type="ECO:0000259" key="9">
    <source>
        <dbReference type="PROSITE" id="PS50206"/>
    </source>
</evidence>
<dbReference type="Gene3D" id="3.90.190.10">
    <property type="entry name" value="Protein tyrosine phosphatase superfamily"/>
    <property type="match status" value="1"/>
</dbReference>
<evidence type="ECO:0000256" key="2">
    <source>
        <dbReference type="ARBA" id="ARBA00013064"/>
    </source>
</evidence>
<feature type="compositionally biased region" description="Acidic residues" evidence="5">
    <location>
        <begin position="59"/>
        <end position="83"/>
    </location>
</feature>
<feature type="domain" description="Rhodanese" evidence="9">
    <location>
        <begin position="235"/>
        <end position="399"/>
    </location>
</feature>
<feature type="region of interest" description="Disordered" evidence="5">
    <location>
        <begin position="722"/>
        <end position="749"/>
    </location>
</feature>
<feature type="region of interest" description="Disordered" evidence="5">
    <location>
        <begin position="1052"/>
        <end position="1084"/>
    </location>
</feature>
<evidence type="ECO:0000259" key="7">
    <source>
        <dbReference type="PROSITE" id="PS50054"/>
    </source>
</evidence>
<feature type="region of interest" description="Disordered" evidence="5">
    <location>
        <begin position="842"/>
        <end position="893"/>
    </location>
</feature>
<feature type="region of interest" description="Disordered" evidence="5">
    <location>
        <begin position="761"/>
        <end position="819"/>
    </location>
</feature>
<dbReference type="InterPro" id="IPR020422">
    <property type="entry name" value="TYR_PHOSPHATASE_DUAL_dom"/>
</dbReference>
<name>A0ABR3JAH7_9AGAR</name>
<dbReference type="PANTHER" id="PTHR10159">
    <property type="entry name" value="DUAL SPECIFICITY PROTEIN PHOSPHATASE"/>
    <property type="match status" value="1"/>
</dbReference>
<feature type="signal peptide" evidence="6">
    <location>
        <begin position="1"/>
        <end position="17"/>
    </location>
</feature>
<keyword evidence="6" id="KW-0732">Signal</keyword>
<dbReference type="Pfam" id="PF00782">
    <property type="entry name" value="DSPc"/>
    <property type="match status" value="1"/>
</dbReference>
<dbReference type="InterPro" id="IPR036873">
    <property type="entry name" value="Rhodanese-like_dom_sf"/>
</dbReference>
<keyword evidence="4" id="KW-0904">Protein phosphatase</keyword>
<dbReference type="CDD" id="cd14498">
    <property type="entry name" value="DSP"/>
    <property type="match status" value="1"/>
</dbReference>
<dbReference type="EC" id="3.1.3.48" evidence="2"/>
<dbReference type="Proteomes" id="UP001556367">
    <property type="component" value="Unassembled WGS sequence"/>
</dbReference>
<feature type="region of interest" description="Disordered" evidence="5">
    <location>
        <begin position="466"/>
        <end position="503"/>
    </location>
</feature>
<feature type="region of interest" description="Disordered" evidence="5">
    <location>
        <begin position="1132"/>
        <end position="1167"/>
    </location>
</feature>
<organism evidence="10 11">
    <name type="scientific">Hohenbuehelia grisea</name>
    <dbReference type="NCBI Taxonomy" id="104357"/>
    <lineage>
        <taxon>Eukaryota</taxon>
        <taxon>Fungi</taxon>
        <taxon>Dikarya</taxon>
        <taxon>Basidiomycota</taxon>
        <taxon>Agaricomycotina</taxon>
        <taxon>Agaricomycetes</taxon>
        <taxon>Agaricomycetidae</taxon>
        <taxon>Agaricales</taxon>
        <taxon>Pleurotineae</taxon>
        <taxon>Pleurotaceae</taxon>
        <taxon>Hohenbuehelia</taxon>
    </lineage>
</organism>
<feature type="compositionally biased region" description="Low complexity" evidence="5">
    <location>
        <begin position="520"/>
        <end position="552"/>
    </location>
</feature>
<evidence type="ECO:0000313" key="10">
    <source>
        <dbReference type="EMBL" id="KAL0952301.1"/>
    </source>
</evidence>
<feature type="compositionally biased region" description="Polar residues" evidence="5">
    <location>
        <begin position="128"/>
        <end position="137"/>
    </location>
</feature>
<evidence type="ECO:0000256" key="1">
    <source>
        <dbReference type="ARBA" id="ARBA00008601"/>
    </source>
</evidence>
<evidence type="ECO:0000256" key="4">
    <source>
        <dbReference type="ARBA" id="ARBA00022912"/>
    </source>
</evidence>
<gene>
    <name evidence="10" type="ORF">HGRIS_006590</name>
</gene>
<evidence type="ECO:0000259" key="8">
    <source>
        <dbReference type="PROSITE" id="PS50056"/>
    </source>
</evidence>
<dbReference type="SMART" id="SM00195">
    <property type="entry name" value="DSPc"/>
    <property type="match status" value="1"/>
</dbReference>
<comment type="caution">
    <text evidence="10">The sequence shown here is derived from an EMBL/GenBank/DDBJ whole genome shotgun (WGS) entry which is preliminary data.</text>
</comment>
<feature type="region of interest" description="Disordered" evidence="5">
    <location>
        <begin position="191"/>
        <end position="225"/>
    </location>
</feature>
<sequence>MTLTFGLALALPLFSSGAMPAKPPNLNIAGNGRANLGQPALPVLDDEQDAPEGPLLTLDSDDDDRGADSDESDIGPDADTDADELAKDLKALDQLRKSVQNNLRLRPIRSSQHLPKVDIFANHSPASTTIPLSNPASRSPWFPPDSSETSNTDTDTDASSRTTTTTTTNDSDEEPCLDFEPQSAVSTYFTPLSETQPSPFGRAFHPDAAGSPPATKDSDLGPSVPASALPSLLSASRVPLLIDTRSPPAHLAAHIPGSISLAIPSLILRRTRRTKLKPAQPVTNSSTGLPNLHALRQFITTDDSLAGWDSLIPSAESPDFEPNSKWNGSIIVYDDDMDPKSRDTPTAAAWALTHILPPLLAQALDDPSWSRAIPSETRGKVEYLEGGFAAAQQHPAMKPYFKRASASSTARDAPSTNSNGPAATKGSVKMGPPPRRSTTGMLGKKPSGLFQLDTLAALRSKQLPEVDLSSSATTSFVSSPSPTQETFTEEPESVEGASLAVPQRAATMASTPRSPLPVMSSVMSSASPISPFIPTTSPGSSSSTPSSMGSGIKLAIPANLIVDSSPSPPPSQSHPQLAFRRPIPPSSARRPSVPNLRRLDISASSSFTDAGVMSAHETGSGGEERRIPRLDIKSATATRPPRLNAKSAERLPKLSLRTTGIAPKGRAATLSVPPSAISGPYNQNANYSQTLSHYPLAGASKNAALRSPVDWGLLNAGFDKMSGQTKDRGGADASTAENTQSELEENGQVIERKEREEGAHLTPYFTPPHSPGTPKAPGFTLINGGPELPRTDRNGDELPPSPRTARPEESPPSTFLAPVSHHSISDSVLVYPPSSGAPYGRSPYKTSFGAPSPPQTSFGDSFHTGHGGYQFGDHGDGDGESDGQLTTEDPNPPFTLSTILPGFLFLGPEPATPDHLQMLKTAGVKRILNIAAECGKDDHGLGLGEQFEKYIKIPMRDHVEEEGVVSKVREVCEILDDARLHSAPTYVHCKAGKSRSVTAIIAYLIHANHWTLSQAYGFVVERRKGVSPNIGFVTELMTFEEEELGGKSIGVQPSAPAGQTGAPGAEPAGYTPSYGRKGGHVRESLPPVFSGPASANELTVESAEHLGPPVSAGTLAVGLVRAEMGQDKEIKDAQGRWRHARRAPVDEQTLQPLRRVSKAGLESSVYG</sequence>
<feature type="domain" description="Tyrosine specific protein phosphatases" evidence="8">
    <location>
        <begin position="962"/>
        <end position="1026"/>
    </location>
</feature>
<feature type="compositionally biased region" description="Low complexity" evidence="5">
    <location>
        <begin position="145"/>
        <end position="169"/>
    </location>
</feature>
<dbReference type="InterPro" id="IPR000340">
    <property type="entry name" value="Dual-sp_phosphatase_cat-dom"/>
</dbReference>
<protein>
    <recommendedName>
        <fullName evidence="2">protein-tyrosine-phosphatase</fullName>
        <ecNumber evidence="2">3.1.3.48</ecNumber>
    </recommendedName>
</protein>
<feature type="compositionally biased region" description="Low complexity" evidence="5">
    <location>
        <begin position="469"/>
        <end position="483"/>
    </location>
</feature>
<dbReference type="PROSITE" id="PS50054">
    <property type="entry name" value="TYR_PHOSPHATASE_DUAL"/>
    <property type="match status" value="1"/>
</dbReference>